<reference evidence="4" key="1">
    <citation type="submission" date="2020-03" db="EMBL/GenBank/DDBJ databases">
        <title>The deep terrestrial virosphere.</title>
        <authorList>
            <person name="Holmfeldt K."/>
            <person name="Nilsson E."/>
            <person name="Simone D."/>
            <person name="Lopez-Fernandez M."/>
            <person name="Wu X."/>
            <person name="de Brujin I."/>
            <person name="Lundin D."/>
            <person name="Andersson A."/>
            <person name="Bertilsson S."/>
            <person name="Dopson M."/>
        </authorList>
    </citation>
    <scope>NUCLEOTIDE SEQUENCE</scope>
    <source>
        <strain evidence="4">MM415A03362</strain>
    </source>
</reference>
<sequence length="190" mass="21716">MEYMATQPDGAFDLALVDPEFGIGIGRSARLVTDKGLPVKEWDDKPISQGYFTELFRVSVNQIIWGGNYYALPPTKHCIIWDKLQPESLSFGMFDYAWTSFKTANKMFRRSVRLDSRTHPAQKPVALYKWLLENYAKPGQRVLDTHLGSGSSAIAAHYYGVEFVGCEIDTEHFNDAVKRVNEQTRQLRLF</sequence>
<dbReference type="InterPro" id="IPR002941">
    <property type="entry name" value="DNA_methylase_N4/N6"/>
</dbReference>
<dbReference type="EMBL" id="MT141848">
    <property type="protein sequence ID" value="QJA71133.1"/>
    <property type="molecule type" value="Genomic_DNA"/>
</dbReference>
<protein>
    <submittedName>
        <fullName evidence="4">Putative methyltransferase</fullName>
    </submittedName>
</protein>
<dbReference type="InterPro" id="IPR001091">
    <property type="entry name" value="RM_Methyltransferase"/>
</dbReference>
<dbReference type="AlphaFoldDB" id="A0A6M3JMG4"/>
<accession>A0A6M3JMG4</accession>
<dbReference type="InterPro" id="IPR029063">
    <property type="entry name" value="SAM-dependent_MTases_sf"/>
</dbReference>
<evidence type="ECO:0000256" key="1">
    <source>
        <dbReference type="ARBA" id="ARBA00022603"/>
    </source>
</evidence>
<proteinExistence type="predicted"/>
<dbReference type="Gene3D" id="3.40.50.150">
    <property type="entry name" value="Vaccinia Virus protein VP39"/>
    <property type="match status" value="1"/>
</dbReference>
<dbReference type="SUPFAM" id="SSF53335">
    <property type="entry name" value="S-adenosyl-L-methionine-dependent methyltransferases"/>
    <property type="match status" value="1"/>
</dbReference>
<keyword evidence="2 4" id="KW-0808">Transferase</keyword>
<evidence type="ECO:0000256" key="2">
    <source>
        <dbReference type="ARBA" id="ARBA00022679"/>
    </source>
</evidence>
<dbReference type="GO" id="GO:0008170">
    <property type="term" value="F:N-methyltransferase activity"/>
    <property type="evidence" value="ECO:0007669"/>
    <property type="project" value="InterPro"/>
</dbReference>
<evidence type="ECO:0000313" key="4">
    <source>
        <dbReference type="EMBL" id="QJA71133.1"/>
    </source>
</evidence>
<organism evidence="4">
    <name type="scientific">viral metagenome</name>
    <dbReference type="NCBI Taxonomy" id="1070528"/>
    <lineage>
        <taxon>unclassified sequences</taxon>
        <taxon>metagenomes</taxon>
        <taxon>organismal metagenomes</taxon>
    </lineage>
</organism>
<evidence type="ECO:0000259" key="3">
    <source>
        <dbReference type="Pfam" id="PF01555"/>
    </source>
</evidence>
<dbReference type="Pfam" id="PF01555">
    <property type="entry name" value="N6_N4_Mtase"/>
    <property type="match status" value="1"/>
</dbReference>
<dbReference type="GO" id="GO:0032259">
    <property type="term" value="P:methylation"/>
    <property type="evidence" value="ECO:0007669"/>
    <property type="project" value="UniProtKB-KW"/>
</dbReference>
<dbReference type="PRINTS" id="PR00508">
    <property type="entry name" value="S21N4MTFRASE"/>
</dbReference>
<name>A0A6M3JMG4_9ZZZZ</name>
<gene>
    <name evidence="4" type="ORF">MM415A03362_0011</name>
</gene>
<keyword evidence="1 4" id="KW-0489">Methyltransferase</keyword>
<feature type="domain" description="DNA methylase N-4/N-6" evidence="3">
    <location>
        <begin position="111"/>
        <end position="177"/>
    </location>
</feature>
<dbReference type="GO" id="GO:0003677">
    <property type="term" value="F:DNA binding"/>
    <property type="evidence" value="ECO:0007669"/>
    <property type="project" value="InterPro"/>
</dbReference>